<dbReference type="Proteomes" id="UP000192505">
    <property type="component" value="Unassembled WGS sequence"/>
</dbReference>
<evidence type="ECO:0000313" key="3">
    <source>
        <dbReference type="Proteomes" id="UP000192505"/>
    </source>
</evidence>
<accession>A0A1W9KUF8</accession>
<feature type="domain" description="RES" evidence="1">
    <location>
        <begin position="20"/>
        <end position="144"/>
    </location>
</feature>
<evidence type="ECO:0000259" key="1">
    <source>
        <dbReference type="SMART" id="SM00953"/>
    </source>
</evidence>
<comment type="caution">
    <text evidence="2">The sequence shown here is derived from an EMBL/GenBank/DDBJ whole genome shotgun (WGS) entry which is preliminary data.</text>
</comment>
<gene>
    <name evidence="2" type="ORF">BWK72_10095</name>
</gene>
<dbReference type="EMBL" id="MTEI01000005">
    <property type="protein sequence ID" value="OQW88089.1"/>
    <property type="molecule type" value="Genomic_DNA"/>
</dbReference>
<dbReference type="InterPro" id="IPR014914">
    <property type="entry name" value="RES_dom"/>
</dbReference>
<organism evidence="2 3">
    <name type="scientific">Rhodoferax ferrireducens</name>
    <dbReference type="NCBI Taxonomy" id="192843"/>
    <lineage>
        <taxon>Bacteria</taxon>
        <taxon>Pseudomonadati</taxon>
        <taxon>Pseudomonadota</taxon>
        <taxon>Betaproteobacteria</taxon>
        <taxon>Burkholderiales</taxon>
        <taxon>Comamonadaceae</taxon>
        <taxon>Rhodoferax</taxon>
    </lineage>
</organism>
<sequence>MSETGQTVWRIITRRFADAAFSGEGARLYGGRWNRVGQSVIYTAQSRSLALLEMLAQDDPLRANYVLIPAHIPTDLPVETLLPADLPADWRTPAARAALQAIGAQWLQKVRSAVLVVPSAVVPAENNYLINPLHTDFQRITLGQPEPLETDLRLLRS</sequence>
<dbReference type="Pfam" id="PF08808">
    <property type="entry name" value="RES"/>
    <property type="match status" value="1"/>
</dbReference>
<protein>
    <recommendedName>
        <fullName evidence="1">RES domain-containing protein</fullName>
    </recommendedName>
</protein>
<dbReference type="AlphaFoldDB" id="A0A1W9KUF8"/>
<name>A0A1W9KUF8_9BURK</name>
<reference evidence="2 3" key="1">
    <citation type="submission" date="2017-01" db="EMBL/GenBank/DDBJ databases">
        <title>Novel large sulfur bacteria in the metagenomes of groundwater-fed chemosynthetic microbial mats in the Lake Huron basin.</title>
        <authorList>
            <person name="Sharrar A.M."/>
            <person name="Flood B.E."/>
            <person name="Bailey J.V."/>
            <person name="Jones D.S."/>
            <person name="Biddanda B."/>
            <person name="Ruberg S.A."/>
            <person name="Marcus D.N."/>
            <person name="Dick G.J."/>
        </authorList>
    </citation>
    <scope>NUCLEOTIDE SEQUENCE [LARGE SCALE GENOMIC DNA]</scope>
    <source>
        <strain evidence="2">A7</strain>
    </source>
</reference>
<dbReference type="SMART" id="SM00953">
    <property type="entry name" value="RES"/>
    <property type="match status" value="1"/>
</dbReference>
<evidence type="ECO:0000313" key="2">
    <source>
        <dbReference type="EMBL" id="OQW88089.1"/>
    </source>
</evidence>
<proteinExistence type="predicted"/>